<dbReference type="Gene3D" id="1.10.10.10">
    <property type="entry name" value="Winged helix-like DNA-binding domain superfamily/Winged helix DNA-binding domain"/>
    <property type="match status" value="1"/>
</dbReference>
<dbReference type="PANTHER" id="PTHR33204:SF39">
    <property type="entry name" value="TRANSCRIPTIONAL REGULATORY PROTEIN"/>
    <property type="match status" value="1"/>
</dbReference>
<dbReference type="PROSITE" id="PS51118">
    <property type="entry name" value="HTH_HXLR"/>
    <property type="match status" value="1"/>
</dbReference>
<feature type="domain" description="HTH hxlR-type" evidence="4">
    <location>
        <begin position="14"/>
        <end position="112"/>
    </location>
</feature>
<dbReference type="RefSeq" id="WP_088213967.1">
    <property type="nucleotide sequence ID" value="NZ_NIPW01000005.1"/>
</dbReference>
<dbReference type="InterPro" id="IPR036390">
    <property type="entry name" value="WH_DNA-bd_sf"/>
</dbReference>
<keyword evidence="3" id="KW-0804">Transcription</keyword>
<evidence type="ECO:0000256" key="3">
    <source>
        <dbReference type="ARBA" id="ARBA00023163"/>
    </source>
</evidence>
<gene>
    <name evidence="5" type="ORF">CDV49_02305</name>
</gene>
<evidence type="ECO:0000313" key="5">
    <source>
        <dbReference type="EMBL" id="OWJ80133.1"/>
    </source>
</evidence>
<organism evidence="5 6">
    <name type="scientific">Haematobacter genomosp. 1</name>
    <dbReference type="NCBI Taxonomy" id="366618"/>
    <lineage>
        <taxon>Bacteria</taxon>
        <taxon>Pseudomonadati</taxon>
        <taxon>Pseudomonadota</taxon>
        <taxon>Alphaproteobacteria</taxon>
        <taxon>Rhodobacterales</taxon>
        <taxon>Paracoccaceae</taxon>
        <taxon>Haematobacter</taxon>
    </lineage>
</organism>
<keyword evidence="6" id="KW-1185">Reference proteome</keyword>
<name>A0A212AFF8_9RHOB</name>
<evidence type="ECO:0000259" key="4">
    <source>
        <dbReference type="PROSITE" id="PS51118"/>
    </source>
</evidence>
<dbReference type="Proteomes" id="UP000196878">
    <property type="component" value="Unassembled WGS sequence"/>
</dbReference>
<comment type="caution">
    <text evidence="5">The sequence shown here is derived from an EMBL/GenBank/DDBJ whole genome shotgun (WGS) entry which is preliminary data.</text>
</comment>
<evidence type="ECO:0000313" key="6">
    <source>
        <dbReference type="Proteomes" id="UP000196878"/>
    </source>
</evidence>
<dbReference type="InterPro" id="IPR036388">
    <property type="entry name" value="WH-like_DNA-bd_sf"/>
</dbReference>
<protein>
    <submittedName>
        <fullName evidence="5">MarR family transcriptional regulator</fullName>
    </submittedName>
</protein>
<accession>A0A212AFF8</accession>
<keyword evidence="1" id="KW-0805">Transcription regulation</keyword>
<reference evidence="5 6" key="1">
    <citation type="submission" date="2016-12" db="EMBL/GenBank/DDBJ databases">
        <title>Comparison of Traditional DNA-DNA Hybridization with In Silico Genomic Analysis.</title>
        <authorList>
            <person name="Nicholson A.C."/>
            <person name="Humrighouse B.W."/>
            <person name="Graziano J."/>
            <person name="Lasker B."/>
            <person name="Whitney A.M."/>
            <person name="Mcquiston J.R."/>
        </authorList>
    </citation>
    <scope>NUCLEOTIDE SEQUENCE [LARGE SCALE GENOMIC DNA]</scope>
    <source>
        <strain evidence="5 6">H2240</strain>
    </source>
</reference>
<sequence>MTLHRSTAIYAHDCPVRDVLDRLGDRWSTLILQHLAERPLRFSELLRAIDDVSKRMLSRTLRALEEDGLITRTVYPLKPPAVEYALTPLGESFLPHIEGLVRWAGEHHTAIRAARAAFQQAREETLV</sequence>
<dbReference type="GO" id="GO:0006355">
    <property type="term" value="P:regulation of DNA-templated transcription"/>
    <property type="evidence" value="ECO:0007669"/>
    <property type="project" value="UniProtKB-ARBA"/>
</dbReference>
<dbReference type="Pfam" id="PF01638">
    <property type="entry name" value="HxlR"/>
    <property type="match status" value="1"/>
</dbReference>
<dbReference type="AlphaFoldDB" id="A0A212AFF8"/>
<dbReference type="CDD" id="cd00090">
    <property type="entry name" value="HTH_ARSR"/>
    <property type="match status" value="1"/>
</dbReference>
<dbReference type="InterPro" id="IPR002577">
    <property type="entry name" value="HTH_HxlR"/>
</dbReference>
<dbReference type="GO" id="GO:0003677">
    <property type="term" value="F:DNA binding"/>
    <property type="evidence" value="ECO:0007669"/>
    <property type="project" value="UniProtKB-KW"/>
</dbReference>
<dbReference type="PANTHER" id="PTHR33204">
    <property type="entry name" value="TRANSCRIPTIONAL REGULATOR, MARR FAMILY"/>
    <property type="match status" value="1"/>
</dbReference>
<proteinExistence type="predicted"/>
<dbReference type="EMBL" id="NIPW01000005">
    <property type="protein sequence ID" value="OWJ80133.1"/>
    <property type="molecule type" value="Genomic_DNA"/>
</dbReference>
<evidence type="ECO:0000256" key="1">
    <source>
        <dbReference type="ARBA" id="ARBA00023015"/>
    </source>
</evidence>
<keyword evidence="2" id="KW-0238">DNA-binding</keyword>
<dbReference type="InterPro" id="IPR011991">
    <property type="entry name" value="ArsR-like_HTH"/>
</dbReference>
<dbReference type="SUPFAM" id="SSF46785">
    <property type="entry name" value="Winged helix' DNA-binding domain"/>
    <property type="match status" value="1"/>
</dbReference>
<dbReference type="OrthoDB" id="9800350at2"/>
<evidence type="ECO:0000256" key="2">
    <source>
        <dbReference type="ARBA" id="ARBA00023125"/>
    </source>
</evidence>